<dbReference type="PROSITE" id="PS51808">
    <property type="entry name" value="CHCH"/>
    <property type="match status" value="1"/>
</dbReference>
<keyword evidence="3" id="KW-1015">Disulfide bond</keyword>
<reference evidence="6" key="1">
    <citation type="submission" date="2020-10" db="EMBL/GenBank/DDBJ databases">
        <title>Feather gene expression reveals the developmental basis of iridescence in African starlings.</title>
        <authorList>
            <person name="Rubenstein D.R."/>
        </authorList>
    </citation>
    <scope>NUCLEOTIDE SEQUENCE</scope>
    <source>
        <strain evidence="6">SS15</strain>
        <tissue evidence="6">Liver</tissue>
    </source>
</reference>
<evidence type="ECO:0000256" key="4">
    <source>
        <dbReference type="ARBA" id="ARBA00038205"/>
    </source>
</evidence>
<dbReference type="OrthoDB" id="9971592at2759"/>
<dbReference type="PANTHER" id="PTHR46811">
    <property type="entry name" value="COILED-COIL-HELIX-COILED-COIL-HELIX DOMAIN-CONTAINING PROTEIN 7"/>
    <property type="match status" value="1"/>
</dbReference>
<accession>A0A835NVQ5</accession>
<evidence type="ECO:0000313" key="7">
    <source>
        <dbReference type="EMBL" id="KAI1243395.1"/>
    </source>
</evidence>
<evidence type="ECO:0000256" key="5">
    <source>
        <dbReference type="ARBA" id="ARBA00039509"/>
    </source>
</evidence>
<dbReference type="PANTHER" id="PTHR46811:SF1">
    <property type="entry name" value="COILED-COIL-HELIX-COILED-COIL-HELIX DOMAIN-CONTAINING PROTEIN 7"/>
    <property type="match status" value="1"/>
</dbReference>
<comment type="caution">
    <text evidence="6">The sequence shown here is derived from an EMBL/GenBank/DDBJ whole genome shotgun (WGS) entry which is preliminary data.</text>
</comment>
<dbReference type="SUPFAM" id="SSF47072">
    <property type="entry name" value="Cysteine alpha-hairpin motif"/>
    <property type="match status" value="1"/>
</dbReference>
<keyword evidence="8" id="KW-1185">Reference proteome</keyword>
<comment type="similarity">
    <text evidence="4">Belongs to the CHCHD7 family.</text>
</comment>
<dbReference type="EMBL" id="JADDUC020000001">
    <property type="protein sequence ID" value="KAI1243395.1"/>
    <property type="molecule type" value="Genomic_DNA"/>
</dbReference>
<keyword evidence="2" id="KW-0496">Mitochondrion</keyword>
<sequence length="453" mass="51454">PRYECLPRMSRHAKKLRDHDINPCVAETDATTKCMNDNNYNKDMCTDYFLKYKNCRKFWHEIMMQRKRSGFYLDDSYLKILFGRTVLKVLNHYLILTVPLPLSNVFTYFTSINCYALRTLPDIKCLCVIPSISANKSPLPWAMYPAAKRQKEKGLTIALLPSWASEHLCMKLQPPLCPWAGRDNVGLAAAGGQPARKAAIKLDVANRQLLLESRKSRSLTQMGTDQPNFVQVWKYWSFLIVLLWTFKPSDLPCKLGLPPAKVTSQDCDSSHPLWLTRQTSNTKRLQLHPSTPPWVLHVLALDRNDSAAGESPAEVLKVLAWLQFLKQQQSYAFLSHRPQAICEVLTELQAVSLVALKSRENIIKLDMTKTREKRTTVAPRLANFIAKSLPMPLPAPVINTISPLTFFFRTGTTKNTSDSSKEVSDRCQVQINLTSKALLVRVPPLTTDRLLQT</sequence>
<dbReference type="Proteomes" id="UP000618051">
    <property type="component" value="Unassembled WGS sequence"/>
</dbReference>
<dbReference type="AlphaFoldDB" id="A0A835NVQ5"/>
<name>A0A835NVQ5_9PASS</name>
<protein>
    <recommendedName>
        <fullName evidence="5">Coiled-coil-helix-coiled-coil-helix domain-containing protein 7</fullName>
    </recommendedName>
</protein>
<dbReference type="GO" id="GO:0005758">
    <property type="term" value="C:mitochondrial intermembrane space"/>
    <property type="evidence" value="ECO:0007669"/>
    <property type="project" value="UniProtKB-SubCell"/>
</dbReference>
<evidence type="ECO:0000256" key="2">
    <source>
        <dbReference type="ARBA" id="ARBA00023128"/>
    </source>
</evidence>
<evidence type="ECO:0000313" key="8">
    <source>
        <dbReference type="Proteomes" id="UP000618051"/>
    </source>
</evidence>
<dbReference type="InterPro" id="IPR051040">
    <property type="entry name" value="COX23"/>
</dbReference>
<proteinExistence type="inferred from homology"/>
<feature type="non-terminal residue" evidence="6">
    <location>
        <position position="453"/>
    </location>
</feature>
<evidence type="ECO:0000256" key="3">
    <source>
        <dbReference type="ARBA" id="ARBA00023157"/>
    </source>
</evidence>
<reference evidence="7" key="3">
    <citation type="submission" date="2022-01" db="EMBL/GenBank/DDBJ databases">
        <authorList>
            <person name="Rubenstein D.R."/>
        </authorList>
    </citation>
    <scope>NUCLEOTIDE SEQUENCE</scope>
    <source>
        <strain evidence="7">SS15</strain>
        <tissue evidence="7">Liver</tissue>
    </source>
</reference>
<organism evidence="6">
    <name type="scientific">Lamprotornis superbus</name>
    <dbReference type="NCBI Taxonomy" id="245042"/>
    <lineage>
        <taxon>Eukaryota</taxon>
        <taxon>Metazoa</taxon>
        <taxon>Chordata</taxon>
        <taxon>Craniata</taxon>
        <taxon>Vertebrata</taxon>
        <taxon>Euteleostomi</taxon>
        <taxon>Archelosauria</taxon>
        <taxon>Archosauria</taxon>
        <taxon>Dinosauria</taxon>
        <taxon>Saurischia</taxon>
        <taxon>Theropoda</taxon>
        <taxon>Coelurosauria</taxon>
        <taxon>Aves</taxon>
        <taxon>Neognathae</taxon>
        <taxon>Neoaves</taxon>
        <taxon>Telluraves</taxon>
        <taxon>Australaves</taxon>
        <taxon>Passeriformes</taxon>
        <taxon>Sturnidae</taxon>
        <taxon>Lamprotornis</taxon>
    </lineage>
</organism>
<gene>
    <name evidence="7" type="ORF">IHE44_0000999</name>
    <name evidence="6" type="ORF">IHE44_009581</name>
</gene>
<evidence type="ECO:0000313" key="6">
    <source>
        <dbReference type="EMBL" id="KAG0122066.1"/>
    </source>
</evidence>
<reference evidence="7 8" key="2">
    <citation type="journal article" date="2021" name="J. Hered.">
        <title>Feather Gene Expression Elucidates the Developmental Basis of Plumage Iridescence in African Starlings.</title>
        <authorList>
            <person name="Rubenstein D.R."/>
            <person name="Corvelo A."/>
            <person name="MacManes M.D."/>
            <person name="Maia R."/>
            <person name="Narzisi G."/>
            <person name="Rousaki A."/>
            <person name="Vandenabeele P."/>
            <person name="Shawkey M.D."/>
            <person name="Solomon J."/>
        </authorList>
    </citation>
    <scope>NUCLEOTIDE SEQUENCE [LARGE SCALE GENOMIC DNA]</scope>
    <source>
        <strain evidence="7">SS15</strain>
    </source>
</reference>
<evidence type="ECO:0000256" key="1">
    <source>
        <dbReference type="ARBA" id="ARBA00004569"/>
    </source>
</evidence>
<dbReference type="EMBL" id="JADDUC010000039">
    <property type="protein sequence ID" value="KAG0122066.1"/>
    <property type="molecule type" value="Genomic_DNA"/>
</dbReference>
<comment type="subcellular location">
    <subcellularLocation>
        <location evidence="1">Mitochondrion intermembrane space</location>
    </subcellularLocation>
</comment>
<dbReference type="InterPro" id="IPR009069">
    <property type="entry name" value="Cys_alpha_HP_mot_SF"/>
</dbReference>
<dbReference type="GO" id="GO:0033108">
    <property type="term" value="P:mitochondrial respiratory chain complex assembly"/>
    <property type="evidence" value="ECO:0007669"/>
    <property type="project" value="TreeGrafter"/>
</dbReference>